<reference evidence="4" key="1">
    <citation type="submission" date="2018-06" db="EMBL/GenBank/DDBJ databases">
        <authorList>
            <person name="Zhirakovskaya E."/>
        </authorList>
    </citation>
    <scope>NUCLEOTIDE SEQUENCE</scope>
</reference>
<organism evidence="4">
    <name type="scientific">hydrothermal vent metagenome</name>
    <dbReference type="NCBI Taxonomy" id="652676"/>
    <lineage>
        <taxon>unclassified sequences</taxon>
        <taxon>metagenomes</taxon>
        <taxon>ecological metagenomes</taxon>
    </lineage>
</organism>
<feature type="domain" description="Amidohydrolase-related" evidence="3">
    <location>
        <begin position="130"/>
        <end position="472"/>
    </location>
</feature>
<dbReference type="EMBL" id="UOEH01000322">
    <property type="protein sequence ID" value="VAW00949.1"/>
    <property type="molecule type" value="Genomic_DNA"/>
</dbReference>
<dbReference type="SUPFAM" id="SSF51556">
    <property type="entry name" value="Metallo-dependent hydrolases"/>
    <property type="match status" value="1"/>
</dbReference>
<proteinExistence type="predicted"/>
<gene>
    <name evidence="4" type="ORF">MNBD_ALPHA05-837</name>
</gene>
<accession>A0A3B0SJJ0</accession>
<sequence>MRKLRWTALAVLLVAACAQEADDKAAENGAAADTAGAQAPVSGAAGGAEDSGEKGAEGAVRPPLDPYPSTYEPYAFGATLITGATILTGAGERIDNGSILLEGGKISAIGAAGAVDAPAGANTIDAAGKWVTPGVIDIHSHLGDYPSPSTASTSDGNEATAPNTAHVWAEHSVWPQDAGFTRALAGGITSLQVLPGSANLFGGRSVILKNVPSRTVQGMKFPGAPYGLKMACGENPKRVYGDKGGPGTRMGNVAGYRAAWIEAAAYKKQWEDYWKAYAKWAEKDDAKDEDAEKAPDAPSRDLKLETLAGVLNGDIRVNMHCYRADEMVQVLDIAKEFGYKVSAFHHAIEAYKVADYLAENGVCAAMWADWWGFKLEAYDAVTANAALVDAQANSCAIIHSDSNTGIQRLNQEAAKAMAAGWRIGLEIAPEDAIAWITANPAKSMGVLDQTGTLETGKMADVVIWNGNPFSVYAKAEQVFIDGALMYDRSDPKRSPRMDFEIGQEGNDYTGGAGQ</sequence>
<comment type="cofactor">
    <cofactor evidence="1">
        <name>Zn(2+)</name>
        <dbReference type="ChEBI" id="CHEBI:29105"/>
    </cofactor>
</comment>
<dbReference type="GO" id="GO:0016812">
    <property type="term" value="F:hydrolase activity, acting on carbon-nitrogen (but not peptide) bonds, in cyclic amides"/>
    <property type="evidence" value="ECO:0007669"/>
    <property type="project" value="TreeGrafter"/>
</dbReference>
<dbReference type="InterPro" id="IPR050378">
    <property type="entry name" value="Metallo-dep_Hydrolases_sf"/>
</dbReference>
<feature type="region of interest" description="Disordered" evidence="2">
    <location>
        <begin position="29"/>
        <end position="64"/>
    </location>
</feature>
<name>A0A3B0SJJ0_9ZZZZ</name>
<evidence type="ECO:0000259" key="3">
    <source>
        <dbReference type="Pfam" id="PF01979"/>
    </source>
</evidence>
<evidence type="ECO:0000313" key="4">
    <source>
        <dbReference type="EMBL" id="VAW00949.1"/>
    </source>
</evidence>
<feature type="region of interest" description="Disordered" evidence="2">
    <location>
        <begin position="491"/>
        <end position="514"/>
    </location>
</feature>
<evidence type="ECO:0000256" key="2">
    <source>
        <dbReference type="SAM" id="MobiDB-lite"/>
    </source>
</evidence>
<dbReference type="SUPFAM" id="SSF51338">
    <property type="entry name" value="Composite domain of metallo-dependent hydrolases"/>
    <property type="match status" value="1"/>
</dbReference>
<dbReference type="InterPro" id="IPR032466">
    <property type="entry name" value="Metal_Hydrolase"/>
</dbReference>
<dbReference type="Gene3D" id="3.20.20.140">
    <property type="entry name" value="Metal-dependent hydrolases"/>
    <property type="match status" value="1"/>
</dbReference>
<protein>
    <recommendedName>
        <fullName evidence="3">Amidohydrolase-related domain-containing protein</fullName>
    </recommendedName>
</protein>
<dbReference type="PANTHER" id="PTHR11647:SF1">
    <property type="entry name" value="COLLAPSIN RESPONSE MEDIATOR PROTEIN"/>
    <property type="match status" value="1"/>
</dbReference>
<dbReference type="PROSITE" id="PS51257">
    <property type="entry name" value="PROKAR_LIPOPROTEIN"/>
    <property type="match status" value="1"/>
</dbReference>
<dbReference type="InterPro" id="IPR011059">
    <property type="entry name" value="Metal-dep_hydrolase_composite"/>
</dbReference>
<dbReference type="CDD" id="cd01309">
    <property type="entry name" value="Met_dep_hydrolase_C"/>
    <property type="match status" value="1"/>
</dbReference>
<dbReference type="Gene3D" id="2.30.40.10">
    <property type="entry name" value="Urease, subunit C, domain 1"/>
    <property type="match status" value="1"/>
</dbReference>
<dbReference type="InterPro" id="IPR006680">
    <property type="entry name" value="Amidohydro-rel"/>
</dbReference>
<dbReference type="Pfam" id="PF01979">
    <property type="entry name" value="Amidohydro_1"/>
    <property type="match status" value="1"/>
</dbReference>
<dbReference type="AlphaFoldDB" id="A0A3B0SJJ0"/>
<dbReference type="GO" id="GO:0005829">
    <property type="term" value="C:cytosol"/>
    <property type="evidence" value="ECO:0007669"/>
    <property type="project" value="TreeGrafter"/>
</dbReference>
<dbReference type="PANTHER" id="PTHR11647">
    <property type="entry name" value="HYDRANTOINASE/DIHYDROPYRIMIDINASE FAMILY MEMBER"/>
    <property type="match status" value="1"/>
</dbReference>
<feature type="compositionally biased region" description="Low complexity" evidence="2">
    <location>
        <begin position="29"/>
        <end position="39"/>
    </location>
</feature>
<evidence type="ECO:0000256" key="1">
    <source>
        <dbReference type="ARBA" id="ARBA00001947"/>
    </source>
</evidence>